<dbReference type="Pfam" id="PF00106">
    <property type="entry name" value="adh_short"/>
    <property type="match status" value="1"/>
</dbReference>
<dbReference type="GO" id="GO:0016616">
    <property type="term" value="F:oxidoreductase activity, acting on the CH-OH group of donors, NAD or NADP as acceptor"/>
    <property type="evidence" value="ECO:0007669"/>
    <property type="project" value="TreeGrafter"/>
</dbReference>
<dbReference type="Proteomes" id="UP000000939">
    <property type="component" value="Chromosome"/>
</dbReference>
<evidence type="ECO:0000313" key="2">
    <source>
        <dbReference type="Proteomes" id="UP000000939"/>
    </source>
</evidence>
<dbReference type="EMBL" id="CP001999">
    <property type="protein sequence ID" value="ADG93665.1"/>
    <property type="molecule type" value="Genomic_DNA"/>
</dbReference>
<dbReference type="PANTHER" id="PTHR45458:SF1">
    <property type="entry name" value="SHORT CHAIN DEHYDROGENASE"/>
    <property type="match status" value="1"/>
</dbReference>
<dbReference type="Gene3D" id="3.40.50.720">
    <property type="entry name" value="NAD(P)-binding Rossmann-like Domain"/>
    <property type="match status" value="1"/>
</dbReference>
<protein>
    <submittedName>
        <fullName evidence="1">Short-chain dehydrogenase/reductase SDR</fullName>
    </submittedName>
</protein>
<dbReference type="KEGG" id="ant:Arnit_2011"/>
<dbReference type="InterPro" id="IPR002347">
    <property type="entry name" value="SDR_fam"/>
</dbReference>
<sequence>MKSKTALIIGSSRGIGFAIVEELLKRNWNVIGTVREGKRTKLHDLAEKWKDKLQIQYLDITIPAQIEAIKSNFREEELDLVFVNAGAVNEKGMKETIGEVSTEEFVKVMVTNTLSPMRVVEQLIEKVHKGGVFGVMSSGQGSISDNENGGNDVYRASKAGLNMIMRSFAARKGKEHALLLLAPGWIKTDMGGEDAKFSIEEVIGDIVDTIVNQEGKIGLQYLDRFAKPVKW</sequence>
<dbReference type="InterPro" id="IPR036291">
    <property type="entry name" value="NAD(P)-bd_dom_sf"/>
</dbReference>
<dbReference type="STRING" id="572480.Arnit_2011"/>
<accession>D5V053</accession>
<name>D5V053_ARCNC</name>
<dbReference type="PRINTS" id="PR00081">
    <property type="entry name" value="GDHRDH"/>
</dbReference>
<proteinExistence type="predicted"/>
<dbReference type="HOGENOM" id="CLU_010194_9_1_7"/>
<dbReference type="AlphaFoldDB" id="D5V053"/>
<reference evidence="1 2" key="1">
    <citation type="journal article" date="2010" name="Stand. Genomic Sci.">
        <title>Complete genome sequence of Arcobacter nitrofigilis type strain (CI).</title>
        <authorList>
            <person name="Pati A."/>
            <person name="Gronow S."/>
            <person name="Lapidus A."/>
            <person name="Copeland A."/>
            <person name="Glavina Del Rio T."/>
            <person name="Nolan M."/>
            <person name="Lucas S."/>
            <person name="Tice H."/>
            <person name="Cheng J.F."/>
            <person name="Han C."/>
            <person name="Chertkov O."/>
            <person name="Bruce D."/>
            <person name="Tapia R."/>
            <person name="Goodwin L."/>
            <person name="Pitluck S."/>
            <person name="Liolios K."/>
            <person name="Ivanova N."/>
            <person name="Mavromatis K."/>
            <person name="Chen A."/>
            <person name="Palaniappan K."/>
            <person name="Land M."/>
            <person name="Hauser L."/>
            <person name="Chang Y.J."/>
            <person name="Jeffries C.D."/>
            <person name="Detter J.C."/>
            <person name="Rohde M."/>
            <person name="Goker M."/>
            <person name="Bristow J."/>
            <person name="Eisen J.A."/>
            <person name="Markowitz V."/>
            <person name="Hugenholtz P."/>
            <person name="Klenk H.P."/>
            <person name="Kyrpides N.C."/>
        </authorList>
    </citation>
    <scope>NUCLEOTIDE SEQUENCE [LARGE SCALE GENOMIC DNA]</scope>
    <source>
        <strain evidence="2">ATCC 33309 / DSM 7299 / CCUG 15893 / LMG 7604 / NCTC 12251 / CI</strain>
    </source>
</reference>
<dbReference type="InterPro" id="IPR052184">
    <property type="entry name" value="SDR_enzymes"/>
</dbReference>
<dbReference type="PANTHER" id="PTHR45458">
    <property type="entry name" value="SHORT-CHAIN DEHYDROGENASE/REDUCTASE SDR"/>
    <property type="match status" value="1"/>
</dbReference>
<evidence type="ECO:0000313" key="1">
    <source>
        <dbReference type="EMBL" id="ADG93665.1"/>
    </source>
</evidence>
<gene>
    <name evidence="1" type="ordered locus">Arnit_2011</name>
</gene>
<organism evidence="1 2">
    <name type="scientific">Arcobacter nitrofigilis (strain ATCC 33309 / DSM 7299 / CCUG 15893 / LMG 7604 / NCTC 12251 / CI)</name>
    <name type="common">Campylobacter nitrofigilis</name>
    <dbReference type="NCBI Taxonomy" id="572480"/>
    <lineage>
        <taxon>Bacteria</taxon>
        <taxon>Pseudomonadati</taxon>
        <taxon>Campylobacterota</taxon>
        <taxon>Epsilonproteobacteria</taxon>
        <taxon>Campylobacterales</taxon>
        <taxon>Arcobacteraceae</taxon>
        <taxon>Arcobacter</taxon>
    </lineage>
</organism>
<dbReference type="SUPFAM" id="SSF51735">
    <property type="entry name" value="NAD(P)-binding Rossmann-fold domains"/>
    <property type="match status" value="1"/>
</dbReference>
<keyword evidence="2" id="KW-1185">Reference proteome</keyword>
<dbReference type="eggNOG" id="COG1028">
    <property type="taxonomic scope" value="Bacteria"/>
</dbReference>